<sequence>MKNKFKKILFLELGVGTMKPMFIKEPFWEMTNSLPSASYISVNPNDAVVPGKIEEKGLAINEDIARVLQDVLKGK</sequence>
<evidence type="ECO:0000313" key="2">
    <source>
        <dbReference type="Proteomes" id="UP000218887"/>
    </source>
</evidence>
<organism evidence="1 2">
    <name type="scientific">Virgibacillus profundi</name>
    <dbReference type="NCBI Taxonomy" id="2024555"/>
    <lineage>
        <taxon>Bacteria</taxon>
        <taxon>Bacillati</taxon>
        <taxon>Bacillota</taxon>
        <taxon>Bacilli</taxon>
        <taxon>Bacillales</taxon>
        <taxon>Bacillaceae</taxon>
        <taxon>Virgibacillus</taxon>
    </lineage>
</organism>
<dbReference type="EMBL" id="NPOA01000011">
    <property type="protein sequence ID" value="PAV28695.1"/>
    <property type="molecule type" value="Genomic_DNA"/>
</dbReference>
<name>A0A2A2IC22_9BACI</name>
<proteinExistence type="predicted"/>
<reference evidence="1 2" key="1">
    <citation type="submission" date="2017-08" db="EMBL/GenBank/DDBJ databases">
        <title>Virgibacillus indicus sp. nov. and Virgibacillus profoundi sp. nov, two moderately halophilic bacteria isolated from marine sediment by using the Microfluidic Streak Plate.</title>
        <authorList>
            <person name="Xu B."/>
            <person name="Hu B."/>
            <person name="Wang J."/>
            <person name="Zhu Y."/>
            <person name="Huang L."/>
            <person name="Du W."/>
            <person name="Huang Y."/>
        </authorList>
    </citation>
    <scope>NUCLEOTIDE SEQUENCE [LARGE SCALE GENOMIC DNA]</scope>
    <source>
        <strain evidence="1 2">IO3-P3-H5</strain>
    </source>
</reference>
<accession>A0A2A2IC22</accession>
<evidence type="ECO:0000313" key="1">
    <source>
        <dbReference type="EMBL" id="PAV28695.1"/>
    </source>
</evidence>
<protein>
    <submittedName>
        <fullName evidence="1">Uncharacterized protein</fullName>
    </submittedName>
</protein>
<dbReference type="AlphaFoldDB" id="A0A2A2IC22"/>
<dbReference type="Proteomes" id="UP000218887">
    <property type="component" value="Unassembled WGS sequence"/>
</dbReference>
<gene>
    <name evidence="1" type="ORF">CIL05_15540</name>
</gene>
<comment type="caution">
    <text evidence="1">The sequence shown here is derived from an EMBL/GenBank/DDBJ whole genome shotgun (WGS) entry which is preliminary data.</text>
</comment>
<keyword evidence="2" id="KW-1185">Reference proteome</keyword>
<dbReference type="RefSeq" id="WP_095656463.1">
    <property type="nucleotide sequence ID" value="NZ_NPOA01000011.1"/>
</dbReference>
<dbReference type="OrthoDB" id="394960at2"/>